<name>A0A8X6IRI1_NEPPI</name>
<organism evidence="2 3">
    <name type="scientific">Nephila pilipes</name>
    <name type="common">Giant wood spider</name>
    <name type="synonym">Nephila maculata</name>
    <dbReference type="NCBI Taxonomy" id="299642"/>
    <lineage>
        <taxon>Eukaryota</taxon>
        <taxon>Metazoa</taxon>
        <taxon>Ecdysozoa</taxon>
        <taxon>Arthropoda</taxon>
        <taxon>Chelicerata</taxon>
        <taxon>Arachnida</taxon>
        <taxon>Araneae</taxon>
        <taxon>Araneomorphae</taxon>
        <taxon>Entelegynae</taxon>
        <taxon>Araneoidea</taxon>
        <taxon>Nephilidae</taxon>
        <taxon>Nephila</taxon>
    </lineage>
</organism>
<dbReference type="EMBL" id="BMAW01046303">
    <property type="protein sequence ID" value="GFS54619.1"/>
    <property type="molecule type" value="Genomic_DNA"/>
</dbReference>
<feature type="compositionally biased region" description="Acidic residues" evidence="1">
    <location>
        <begin position="38"/>
        <end position="52"/>
    </location>
</feature>
<feature type="region of interest" description="Disordered" evidence="1">
    <location>
        <begin position="32"/>
        <end position="67"/>
    </location>
</feature>
<evidence type="ECO:0000313" key="2">
    <source>
        <dbReference type="EMBL" id="GFS54619.1"/>
    </source>
</evidence>
<proteinExistence type="predicted"/>
<sequence>MRYVSSGVEVFMEGKNKIFNMKNPNDLETITNIHSYDSDDDEDIALDESDTDDKEHISEREGDSESE</sequence>
<feature type="compositionally biased region" description="Basic and acidic residues" evidence="1">
    <location>
        <begin position="53"/>
        <end position="67"/>
    </location>
</feature>
<evidence type="ECO:0000313" key="3">
    <source>
        <dbReference type="Proteomes" id="UP000887013"/>
    </source>
</evidence>
<comment type="caution">
    <text evidence="2">The sequence shown here is derived from an EMBL/GenBank/DDBJ whole genome shotgun (WGS) entry which is preliminary data.</text>
</comment>
<protein>
    <submittedName>
        <fullName evidence="2">Uncharacterized protein</fullName>
    </submittedName>
</protein>
<accession>A0A8X6IRI1</accession>
<gene>
    <name evidence="2" type="ORF">NPIL_323381</name>
</gene>
<keyword evidence="3" id="KW-1185">Reference proteome</keyword>
<evidence type="ECO:0000256" key="1">
    <source>
        <dbReference type="SAM" id="MobiDB-lite"/>
    </source>
</evidence>
<dbReference type="Proteomes" id="UP000887013">
    <property type="component" value="Unassembled WGS sequence"/>
</dbReference>
<reference evidence="2" key="1">
    <citation type="submission" date="2020-08" db="EMBL/GenBank/DDBJ databases">
        <title>Multicomponent nature underlies the extraordinary mechanical properties of spider dragline silk.</title>
        <authorList>
            <person name="Kono N."/>
            <person name="Nakamura H."/>
            <person name="Mori M."/>
            <person name="Yoshida Y."/>
            <person name="Ohtoshi R."/>
            <person name="Malay A.D."/>
            <person name="Moran D.A.P."/>
            <person name="Tomita M."/>
            <person name="Numata K."/>
            <person name="Arakawa K."/>
        </authorList>
    </citation>
    <scope>NUCLEOTIDE SEQUENCE</scope>
</reference>
<dbReference type="AlphaFoldDB" id="A0A8X6IRI1"/>